<name>A0A919V746_9ACTN</name>
<evidence type="ECO:0000313" key="2">
    <source>
        <dbReference type="EMBL" id="GII93108.1"/>
    </source>
</evidence>
<evidence type="ECO:0000313" key="3">
    <source>
        <dbReference type="Proteomes" id="UP000606172"/>
    </source>
</evidence>
<proteinExistence type="predicted"/>
<dbReference type="PROSITE" id="PS51257">
    <property type="entry name" value="PROKAR_LIPOPROTEIN"/>
    <property type="match status" value="1"/>
</dbReference>
<dbReference type="Gene3D" id="3.40.190.10">
    <property type="entry name" value="Periplasmic binding protein-like II"/>
    <property type="match status" value="3"/>
</dbReference>
<reference evidence="2" key="1">
    <citation type="submission" date="2021-01" db="EMBL/GenBank/DDBJ databases">
        <title>Whole genome shotgun sequence of Sinosporangium siamense NBRC 109515.</title>
        <authorList>
            <person name="Komaki H."/>
            <person name="Tamura T."/>
        </authorList>
    </citation>
    <scope>NUCLEOTIDE SEQUENCE</scope>
    <source>
        <strain evidence="2">NBRC 109515</strain>
    </source>
</reference>
<dbReference type="GO" id="GO:0030288">
    <property type="term" value="C:outer membrane-bounded periplasmic space"/>
    <property type="evidence" value="ECO:0007669"/>
    <property type="project" value="TreeGrafter"/>
</dbReference>
<dbReference type="PANTHER" id="PTHR30006">
    <property type="entry name" value="THIAMINE-BINDING PERIPLASMIC PROTEIN-RELATED"/>
    <property type="match status" value="1"/>
</dbReference>
<keyword evidence="3" id="KW-1185">Reference proteome</keyword>
<dbReference type="Pfam" id="PF13343">
    <property type="entry name" value="SBP_bac_6"/>
    <property type="match status" value="1"/>
</dbReference>
<dbReference type="AlphaFoldDB" id="A0A919V746"/>
<organism evidence="2 3">
    <name type="scientific">Sinosporangium siamense</name>
    <dbReference type="NCBI Taxonomy" id="1367973"/>
    <lineage>
        <taxon>Bacteria</taxon>
        <taxon>Bacillati</taxon>
        <taxon>Actinomycetota</taxon>
        <taxon>Actinomycetes</taxon>
        <taxon>Streptosporangiales</taxon>
        <taxon>Streptosporangiaceae</taxon>
        <taxon>Sinosporangium</taxon>
    </lineage>
</organism>
<dbReference type="EMBL" id="BOOW01000020">
    <property type="protein sequence ID" value="GII93108.1"/>
    <property type="molecule type" value="Genomic_DNA"/>
</dbReference>
<dbReference type="SUPFAM" id="SSF53850">
    <property type="entry name" value="Periplasmic binding protein-like II"/>
    <property type="match status" value="1"/>
</dbReference>
<accession>A0A919V746</accession>
<gene>
    <name evidence="2" type="ORF">Ssi02_33390</name>
</gene>
<dbReference type="Proteomes" id="UP000606172">
    <property type="component" value="Unassembled WGS sequence"/>
</dbReference>
<dbReference type="RefSeq" id="WP_239128958.1">
    <property type="nucleotide sequence ID" value="NZ_BOOW01000020.1"/>
</dbReference>
<dbReference type="GO" id="GO:0030975">
    <property type="term" value="F:thiamine binding"/>
    <property type="evidence" value="ECO:0007669"/>
    <property type="project" value="TreeGrafter"/>
</dbReference>
<dbReference type="PANTHER" id="PTHR30006:SF2">
    <property type="entry name" value="ABC TRANSPORTER SUBSTRATE-BINDING PROTEIN"/>
    <property type="match status" value="1"/>
</dbReference>
<sequence length="358" mass="38323">MTVRNILATTLGCVVLSGVLSGCGSADERVYPPPNPQGASLAAGFSTMDRLIEAAKKEGVLNVAALPRDWVNYGEIIDIFANEYGIKVSQLDPGGNSQREIEAVKRGGAQAPDVLDLTLDAAVANSELFAPYKVLGWQDIPDDLKEPGGAWYAAYGGYISIGYDSRKVQPPTTFADLLKPGYTVALPGDPRETVAAFSGVMATSLSAGRPEAARGVEFFGKLKQAGNLADPKGQATAVLDWDYLNSARAAKEPGAWKVTIPRDAVLGSYYVQAVNRKAPHPAAARLWQEFLFSDRGQNLFLKGFARPARMEALLMKGTVDQEAADRLPAALGKPVILTVPQTDEAKSYLHRSWAKTLG</sequence>
<keyword evidence="1" id="KW-0732">Signal</keyword>
<evidence type="ECO:0000256" key="1">
    <source>
        <dbReference type="ARBA" id="ARBA00022729"/>
    </source>
</evidence>
<dbReference type="GO" id="GO:0015888">
    <property type="term" value="P:thiamine transport"/>
    <property type="evidence" value="ECO:0007669"/>
    <property type="project" value="TreeGrafter"/>
</dbReference>
<comment type="caution">
    <text evidence="2">The sequence shown here is derived from an EMBL/GenBank/DDBJ whole genome shotgun (WGS) entry which is preliminary data.</text>
</comment>
<dbReference type="GO" id="GO:0030976">
    <property type="term" value="F:thiamine pyrophosphate binding"/>
    <property type="evidence" value="ECO:0007669"/>
    <property type="project" value="TreeGrafter"/>
</dbReference>
<protein>
    <submittedName>
        <fullName evidence="2">ABC transporter substrate-binding protein</fullName>
    </submittedName>
</protein>